<evidence type="ECO:0000256" key="1">
    <source>
        <dbReference type="ARBA" id="ARBA00009437"/>
    </source>
</evidence>
<reference evidence="6 7" key="1">
    <citation type="journal article" date="2011" name="Syst. Appl. Microbiol.">
        <title>Defluviimonas denitrificans gen. nov., sp. nov., and Pararhodobacter aggregans gen. nov., sp. nov., non-phototrophic Rhodobacteraceae from the biofilter of a marine aquaculture.</title>
        <authorList>
            <person name="Foesel B.U."/>
            <person name="Drake H.L."/>
            <person name="Schramm A."/>
        </authorList>
    </citation>
    <scope>NUCLEOTIDE SEQUENCE [LARGE SCALE GENOMIC DNA]</scope>
    <source>
        <strain evidence="6 7">D1-19</strain>
    </source>
</reference>
<dbReference type="Gene3D" id="3.40.190.10">
    <property type="entry name" value="Periplasmic binding protein-like II"/>
    <property type="match status" value="2"/>
</dbReference>
<dbReference type="SUPFAM" id="SSF46785">
    <property type="entry name" value="Winged helix' DNA-binding domain"/>
    <property type="match status" value="1"/>
</dbReference>
<evidence type="ECO:0000313" key="6">
    <source>
        <dbReference type="EMBL" id="PVE46617.1"/>
    </source>
</evidence>
<gene>
    <name evidence="6" type="ORF">DDE23_15840</name>
</gene>
<sequence>MVMIPRRLLPNTPALLAFDAVARTGSFTAAARDLGQTQGAISRQVAQLEGQLGVVLVDRGARAARLTQAGTAYARAAKAALDALGRGAMEALGQTQERGLQLAILPTFGTRWLMPRIPRFVRRHPEITLHFTTRIGRFDLGAEGIDAAIHSGRGDWPGARLTLLMEERVMPVAAPGTPGVAGQPLLALATRPQAWADWWAISAMAGPLPAPAMRLEQVSTLAQAAAAGMGVALMPAFLIRPELDAGALVPLGPETATGFGYWFAEPDLAPGERAKPSVARFKDWLITEIDRETVV</sequence>
<dbReference type="InterPro" id="IPR036388">
    <property type="entry name" value="WH-like_DNA-bd_sf"/>
</dbReference>
<feature type="domain" description="HTH lysR-type" evidence="5">
    <location>
        <begin position="10"/>
        <end position="67"/>
    </location>
</feature>
<keyword evidence="3" id="KW-0238">DNA-binding</keyword>
<comment type="similarity">
    <text evidence="1">Belongs to the LysR transcriptional regulatory family.</text>
</comment>
<evidence type="ECO:0000259" key="5">
    <source>
        <dbReference type="PROSITE" id="PS50931"/>
    </source>
</evidence>
<dbReference type="FunFam" id="1.10.10.10:FF:000001">
    <property type="entry name" value="LysR family transcriptional regulator"/>
    <property type="match status" value="1"/>
</dbReference>
<dbReference type="EMBL" id="QDDR01000008">
    <property type="protein sequence ID" value="PVE46617.1"/>
    <property type="molecule type" value="Genomic_DNA"/>
</dbReference>
<protein>
    <submittedName>
        <fullName evidence="6">LysR family transcriptional regulator</fullName>
    </submittedName>
</protein>
<name>A0A2T7UPM2_9RHOB</name>
<comment type="caution">
    <text evidence="6">The sequence shown here is derived from an EMBL/GenBank/DDBJ whole genome shotgun (WGS) entry which is preliminary data.</text>
</comment>
<dbReference type="GO" id="GO:0003700">
    <property type="term" value="F:DNA-binding transcription factor activity"/>
    <property type="evidence" value="ECO:0007669"/>
    <property type="project" value="InterPro"/>
</dbReference>
<evidence type="ECO:0000256" key="3">
    <source>
        <dbReference type="ARBA" id="ARBA00023125"/>
    </source>
</evidence>
<dbReference type="PRINTS" id="PR00039">
    <property type="entry name" value="HTHLYSR"/>
</dbReference>
<dbReference type="Gene3D" id="1.10.10.10">
    <property type="entry name" value="Winged helix-like DNA-binding domain superfamily/Winged helix DNA-binding domain"/>
    <property type="match status" value="1"/>
</dbReference>
<keyword evidence="4" id="KW-0804">Transcription</keyword>
<dbReference type="InterPro" id="IPR005119">
    <property type="entry name" value="LysR_subst-bd"/>
</dbReference>
<evidence type="ECO:0000313" key="7">
    <source>
        <dbReference type="Proteomes" id="UP000244810"/>
    </source>
</evidence>
<dbReference type="AlphaFoldDB" id="A0A2T7UPM2"/>
<dbReference type="OrthoDB" id="5526340at2"/>
<dbReference type="Pfam" id="PF00126">
    <property type="entry name" value="HTH_1"/>
    <property type="match status" value="1"/>
</dbReference>
<accession>A0A2T7UPM2</accession>
<dbReference type="GO" id="GO:0043565">
    <property type="term" value="F:sequence-specific DNA binding"/>
    <property type="evidence" value="ECO:0007669"/>
    <property type="project" value="TreeGrafter"/>
</dbReference>
<evidence type="ECO:0000256" key="4">
    <source>
        <dbReference type="ARBA" id="ARBA00023163"/>
    </source>
</evidence>
<dbReference type="Pfam" id="PF03466">
    <property type="entry name" value="LysR_substrate"/>
    <property type="match status" value="1"/>
</dbReference>
<dbReference type="Proteomes" id="UP000244810">
    <property type="component" value="Unassembled WGS sequence"/>
</dbReference>
<dbReference type="GO" id="GO:0006351">
    <property type="term" value="P:DNA-templated transcription"/>
    <property type="evidence" value="ECO:0007669"/>
    <property type="project" value="TreeGrafter"/>
</dbReference>
<dbReference type="SUPFAM" id="SSF53850">
    <property type="entry name" value="Periplasmic binding protein-like II"/>
    <property type="match status" value="1"/>
</dbReference>
<keyword evidence="7" id="KW-1185">Reference proteome</keyword>
<keyword evidence="2" id="KW-0805">Transcription regulation</keyword>
<proteinExistence type="inferred from homology"/>
<organism evidence="6 7">
    <name type="scientific">Pararhodobacter aggregans</name>
    <dbReference type="NCBI Taxonomy" id="404875"/>
    <lineage>
        <taxon>Bacteria</taxon>
        <taxon>Pseudomonadati</taxon>
        <taxon>Pseudomonadota</taxon>
        <taxon>Alphaproteobacteria</taxon>
        <taxon>Rhodobacterales</taxon>
        <taxon>Paracoccaceae</taxon>
        <taxon>Pararhodobacter</taxon>
    </lineage>
</organism>
<dbReference type="PANTHER" id="PTHR30537">
    <property type="entry name" value="HTH-TYPE TRANSCRIPTIONAL REGULATOR"/>
    <property type="match status" value="1"/>
</dbReference>
<dbReference type="InterPro" id="IPR036390">
    <property type="entry name" value="WH_DNA-bd_sf"/>
</dbReference>
<dbReference type="PROSITE" id="PS50931">
    <property type="entry name" value="HTH_LYSR"/>
    <property type="match status" value="1"/>
</dbReference>
<dbReference type="InterPro" id="IPR058163">
    <property type="entry name" value="LysR-type_TF_proteobact-type"/>
</dbReference>
<evidence type="ECO:0000256" key="2">
    <source>
        <dbReference type="ARBA" id="ARBA00023015"/>
    </source>
</evidence>
<dbReference type="PANTHER" id="PTHR30537:SF74">
    <property type="entry name" value="HTH-TYPE TRANSCRIPTIONAL REGULATOR TRPI"/>
    <property type="match status" value="1"/>
</dbReference>
<dbReference type="InterPro" id="IPR000847">
    <property type="entry name" value="LysR_HTH_N"/>
</dbReference>